<dbReference type="CDD" id="cd00801">
    <property type="entry name" value="INT_P4_C"/>
    <property type="match status" value="1"/>
</dbReference>
<dbReference type="Gene3D" id="1.10.150.130">
    <property type="match status" value="1"/>
</dbReference>
<proteinExistence type="inferred from homology"/>
<dbReference type="RefSeq" id="WP_254099167.1">
    <property type="nucleotide sequence ID" value="NZ_JANATA010000004.1"/>
</dbReference>
<keyword evidence="2" id="KW-0229">DNA integration</keyword>
<dbReference type="InterPro" id="IPR011010">
    <property type="entry name" value="DNA_brk_join_enz"/>
</dbReference>
<keyword evidence="7" id="KW-1185">Reference proteome</keyword>
<dbReference type="InterPro" id="IPR025166">
    <property type="entry name" value="Integrase_DNA_bind_dom"/>
</dbReference>
<dbReference type="PROSITE" id="PS51898">
    <property type="entry name" value="TYR_RECOMBINASE"/>
    <property type="match status" value="1"/>
</dbReference>
<dbReference type="InterPro" id="IPR013762">
    <property type="entry name" value="Integrase-like_cat_sf"/>
</dbReference>
<dbReference type="Proteomes" id="UP001165413">
    <property type="component" value="Unassembled WGS sequence"/>
</dbReference>
<dbReference type="PANTHER" id="PTHR30629:SF2">
    <property type="entry name" value="PROPHAGE INTEGRASE INTS-RELATED"/>
    <property type="match status" value="1"/>
</dbReference>
<dbReference type="EMBL" id="JANATA010000004">
    <property type="protein sequence ID" value="MCP3428121.1"/>
    <property type="molecule type" value="Genomic_DNA"/>
</dbReference>
<dbReference type="AlphaFoldDB" id="A0AA41X267"/>
<dbReference type="Pfam" id="PF13356">
    <property type="entry name" value="Arm-DNA-bind_3"/>
    <property type="match status" value="1"/>
</dbReference>
<dbReference type="Gene3D" id="1.10.443.10">
    <property type="entry name" value="Intergrase catalytic core"/>
    <property type="match status" value="1"/>
</dbReference>
<evidence type="ECO:0000256" key="3">
    <source>
        <dbReference type="ARBA" id="ARBA00023125"/>
    </source>
</evidence>
<comment type="caution">
    <text evidence="6">The sequence shown here is derived from an EMBL/GenBank/DDBJ whole genome shotgun (WGS) entry which is preliminary data.</text>
</comment>
<accession>A0AA41X267</accession>
<protein>
    <submittedName>
        <fullName evidence="6">Tyrosine-type recombinase/integrase</fullName>
    </submittedName>
</protein>
<name>A0AA41X267_9ALTE</name>
<dbReference type="Pfam" id="PF00589">
    <property type="entry name" value="Phage_integrase"/>
    <property type="match status" value="1"/>
</dbReference>
<keyword evidence="4" id="KW-0233">DNA recombination</keyword>
<dbReference type="GO" id="GO:0015074">
    <property type="term" value="P:DNA integration"/>
    <property type="evidence" value="ECO:0007669"/>
    <property type="project" value="UniProtKB-KW"/>
</dbReference>
<dbReference type="Pfam" id="PF22022">
    <property type="entry name" value="Phage_int_M"/>
    <property type="match status" value="1"/>
</dbReference>
<dbReference type="SUPFAM" id="SSF56349">
    <property type="entry name" value="DNA breaking-rejoining enzymes"/>
    <property type="match status" value="1"/>
</dbReference>
<evidence type="ECO:0000256" key="2">
    <source>
        <dbReference type="ARBA" id="ARBA00022908"/>
    </source>
</evidence>
<evidence type="ECO:0000259" key="5">
    <source>
        <dbReference type="PROSITE" id="PS51898"/>
    </source>
</evidence>
<dbReference type="GO" id="GO:0006310">
    <property type="term" value="P:DNA recombination"/>
    <property type="evidence" value="ECO:0007669"/>
    <property type="project" value="UniProtKB-KW"/>
</dbReference>
<dbReference type="Gene3D" id="3.30.160.390">
    <property type="entry name" value="Integrase, DNA-binding domain"/>
    <property type="match status" value="1"/>
</dbReference>
<comment type="similarity">
    <text evidence="1">Belongs to the 'phage' integrase family.</text>
</comment>
<sequence length="374" mass="43462">MLTNTKIQRFKAPSKIERHLDSNGLYIELTKSGGKNWRYRYKNDAGSWTMKALGSYPKVSLEKARALRDDLEMVVEYKCISFKETASEWLAYKGYISSKNHHLVQRRIDNYLLPQLGNMTIAHIKPIDILPILKQIERKGHLELARRIQNILSQIFKYGVQNLYCESNPAQPLQGCTKKPQIKNMPAIIEKAEFTRLLTTIDNAQQLMPSVKRCLQVAPFVFLRSESIRMAKVEDIDFERKLWIIPKDKMGREHWIPLTAPVMKLLELAIEKSDGNYLFPGNKVHRPLSENTLNKALRAIGVDKDKHVFHGFRSSFSTLAREHCRLDGDLIELQLGHIEGNKVKAAYDRSMRLEERRELMETWSKYLEQLKRLS</sequence>
<dbReference type="GO" id="GO:0003677">
    <property type="term" value="F:DNA binding"/>
    <property type="evidence" value="ECO:0007669"/>
    <property type="project" value="UniProtKB-KW"/>
</dbReference>
<dbReference type="InterPro" id="IPR038488">
    <property type="entry name" value="Integrase_DNA-bd_sf"/>
</dbReference>
<dbReference type="InterPro" id="IPR053876">
    <property type="entry name" value="Phage_int_M"/>
</dbReference>
<gene>
    <name evidence="6" type="ORF">NLF92_04085</name>
</gene>
<feature type="domain" description="Tyr recombinase" evidence="5">
    <location>
        <begin position="184"/>
        <end position="361"/>
    </location>
</feature>
<dbReference type="InterPro" id="IPR002104">
    <property type="entry name" value="Integrase_catalytic"/>
</dbReference>
<keyword evidence="3" id="KW-0238">DNA-binding</keyword>
<evidence type="ECO:0000313" key="7">
    <source>
        <dbReference type="Proteomes" id="UP001165413"/>
    </source>
</evidence>
<evidence type="ECO:0000256" key="4">
    <source>
        <dbReference type="ARBA" id="ARBA00023172"/>
    </source>
</evidence>
<reference evidence="6" key="1">
    <citation type="submission" date="2022-07" db="EMBL/GenBank/DDBJ databases">
        <title>Characterization of the Novel Bacterium Alteromonas immobilis LMIT006 and Alteromonas gregis LMIT007.</title>
        <authorList>
            <person name="Lin X."/>
        </authorList>
    </citation>
    <scope>NUCLEOTIDE SEQUENCE</scope>
    <source>
        <strain evidence="6">LMIT007</strain>
    </source>
</reference>
<evidence type="ECO:0000313" key="6">
    <source>
        <dbReference type="EMBL" id="MCP3428121.1"/>
    </source>
</evidence>
<organism evidence="6 7">
    <name type="scientific">Opacimonas viscosa</name>
    <dbReference type="NCBI Taxonomy" id="2961944"/>
    <lineage>
        <taxon>Bacteria</taxon>
        <taxon>Pseudomonadati</taxon>
        <taxon>Pseudomonadota</taxon>
        <taxon>Gammaproteobacteria</taxon>
        <taxon>Alteromonadales</taxon>
        <taxon>Alteromonadaceae</taxon>
        <taxon>Opacimonas</taxon>
    </lineage>
</organism>
<evidence type="ECO:0000256" key="1">
    <source>
        <dbReference type="ARBA" id="ARBA00008857"/>
    </source>
</evidence>
<dbReference type="PANTHER" id="PTHR30629">
    <property type="entry name" value="PROPHAGE INTEGRASE"/>
    <property type="match status" value="1"/>
</dbReference>
<dbReference type="InterPro" id="IPR010998">
    <property type="entry name" value="Integrase_recombinase_N"/>
</dbReference>
<dbReference type="InterPro" id="IPR050808">
    <property type="entry name" value="Phage_Integrase"/>
</dbReference>